<keyword evidence="14" id="KW-1185">Reference proteome</keyword>
<keyword evidence="9 11" id="KW-0472">Membrane</keyword>
<dbReference type="Pfam" id="PF03544">
    <property type="entry name" value="TonB_C"/>
    <property type="match status" value="1"/>
</dbReference>
<accession>A0ABV8PWU4</accession>
<keyword evidence="6 11" id="KW-0812">Transmembrane</keyword>
<evidence type="ECO:0000313" key="13">
    <source>
        <dbReference type="EMBL" id="MFC4231235.1"/>
    </source>
</evidence>
<keyword evidence="3" id="KW-0813">Transport</keyword>
<feature type="region of interest" description="Disordered" evidence="10">
    <location>
        <begin position="75"/>
        <end position="99"/>
    </location>
</feature>
<dbReference type="PANTHER" id="PTHR33446">
    <property type="entry name" value="PROTEIN TONB-RELATED"/>
    <property type="match status" value="1"/>
</dbReference>
<gene>
    <name evidence="13" type="ORF">ACFOW1_04995</name>
</gene>
<dbReference type="EMBL" id="JBHSDC010000003">
    <property type="protein sequence ID" value="MFC4231235.1"/>
    <property type="molecule type" value="Genomic_DNA"/>
</dbReference>
<keyword evidence="5" id="KW-0997">Cell inner membrane</keyword>
<feature type="domain" description="TonB C-terminal" evidence="12">
    <location>
        <begin position="215"/>
        <end position="275"/>
    </location>
</feature>
<organism evidence="13 14">
    <name type="scientific">Parasediminibacterium paludis</name>
    <dbReference type="NCBI Taxonomy" id="908966"/>
    <lineage>
        <taxon>Bacteria</taxon>
        <taxon>Pseudomonadati</taxon>
        <taxon>Bacteroidota</taxon>
        <taxon>Chitinophagia</taxon>
        <taxon>Chitinophagales</taxon>
        <taxon>Chitinophagaceae</taxon>
        <taxon>Parasediminibacterium</taxon>
    </lineage>
</organism>
<name>A0ABV8PWU4_9BACT</name>
<evidence type="ECO:0000256" key="8">
    <source>
        <dbReference type="ARBA" id="ARBA00022989"/>
    </source>
</evidence>
<evidence type="ECO:0000256" key="6">
    <source>
        <dbReference type="ARBA" id="ARBA00022692"/>
    </source>
</evidence>
<keyword evidence="8 11" id="KW-1133">Transmembrane helix</keyword>
<comment type="caution">
    <text evidence="13">The sequence shown here is derived from an EMBL/GenBank/DDBJ whole genome shotgun (WGS) entry which is preliminary data.</text>
</comment>
<dbReference type="SUPFAM" id="SSF74653">
    <property type="entry name" value="TolA/TonB C-terminal domain"/>
    <property type="match status" value="1"/>
</dbReference>
<dbReference type="Proteomes" id="UP001595906">
    <property type="component" value="Unassembled WGS sequence"/>
</dbReference>
<comment type="similarity">
    <text evidence="2">Belongs to the TonB family.</text>
</comment>
<keyword evidence="7" id="KW-0653">Protein transport</keyword>
<feature type="transmembrane region" description="Helical" evidence="11">
    <location>
        <begin position="36"/>
        <end position="57"/>
    </location>
</feature>
<dbReference type="Gene3D" id="3.30.1150.10">
    <property type="match status" value="1"/>
</dbReference>
<evidence type="ECO:0000256" key="4">
    <source>
        <dbReference type="ARBA" id="ARBA00022475"/>
    </source>
</evidence>
<sequence length="281" mass="30965">MNTQNISNANILDILFEGRNKDYGAYDLRKNYNKRLVKALVGTLGICLLFTMGSIFANSKKGNNMPQNTIEVSLDNYKDPKKEEPEIPKDQPKPQPQKQFEQVAVNIPVIAPDKEVDKTNEVKPVDATENLKIGPSGHDGEKGGDDIMSVPVDNSSIGSGEGKLKVDNTDYTEIFNTVEIPAQFPGGFDAWKKYLERNLNASLPAENGAQEGKYTVMVSFIVDKEGNVSDVKAENSPGFGTEAEAIKIIKKCPKWQPAIQNGRKVAYRAKQQVTFLVDNNG</sequence>
<evidence type="ECO:0000313" key="14">
    <source>
        <dbReference type="Proteomes" id="UP001595906"/>
    </source>
</evidence>
<evidence type="ECO:0000256" key="10">
    <source>
        <dbReference type="SAM" id="MobiDB-lite"/>
    </source>
</evidence>
<dbReference type="NCBIfam" id="TIGR01352">
    <property type="entry name" value="tonB_Cterm"/>
    <property type="match status" value="1"/>
</dbReference>
<dbReference type="InterPro" id="IPR051045">
    <property type="entry name" value="TonB-dependent_transducer"/>
</dbReference>
<feature type="compositionally biased region" description="Basic and acidic residues" evidence="10">
    <location>
        <begin position="76"/>
        <end position="92"/>
    </location>
</feature>
<dbReference type="PANTHER" id="PTHR33446:SF2">
    <property type="entry name" value="PROTEIN TONB"/>
    <property type="match status" value="1"/>
</dbReference>
<protein>
    <submittedName>
        <fullName evidence="13">Energy transducer TonB</fullName>
    </submittedName>
</protein>
<evidence type="ECO:0000259" key="12">
    <source>
        <dbReference type="Pfam" id="PF03544"/>
    </source>
</evidence>
<dbReference type="InterPro" id="IPR006260">
    <property type="entry name" value="TonB/TolA_C"/>
</dbReference>
<evidence type="ECO:0000256" key="5">
    <source>
        <dbReference type="ARBA" id="ARBA00022519"/>
    </source>
</evidence>
<evidence type="ECO:0000256" key="7">
    <source>
        <dbReference type="ARBA" id="ARBA00022927"/>
    </source>
</evidence>
<evidence type="ECO:0000256" key="3">
    <source>
        <dbReference type="ARBA" id="ARBA00022448"/>
    </source>
</evidence>
<comment type="subcellular location">
    <subcellularLocation>
        <location evidence="1">Cell inner membrane</location>
        <topology evidence="1">Single-pass membrane protein</topology>
        <orientation evidence="1">Periplasmic side</orientation>
    </subcellularLocation>
</comment>
<keyword evidence="4" id="KW-1003">Cell membrane</keyword>
<evidence type="ECO:0000256" key="1">
    <source>
        <dbReference type="ARBA" id="ARBA00004383"/>
    </source>
</evidence>
<evidence type="ECO:0000256" key="11">
    <source>
        <dbReference type="SAM" id="Phobius"/>
    </source>
</evidence>
<dbReference type="RefSeq" id="WP_379012622.1">
    <property type="nucleotide sequence ID" value="NZ_JBHSDC010000003.1"/>
</dbReference>
<evidence type="ECO:0000256" key="2">
    <source>
        <dbReference type="ARBA" id="ARBA00006555"/>
    </source>
</evidence>
<reference evidence="14" key="1">
    <citation type="journal article" date="2019" name="Int. J. Syst. Evol. Microbiol.">
        <title>The Global Catalogue of Microorganisms (GCM) 10K type strain sequencing project: providing services to taxonomists for standard genome sequencing and annotation.</title>
        <authorList>
            <consortium name="The Broad Institute Genomics Platform"/>
            <consortium name="The Broad Institute Genome Sequencing Center for Infectious Disease"/>
            <person name="Wu L."/>
            <person name="Ma J."/>
        </authorList>
    </citation>
    <scope>NUCLEOTIDE SEQUENCE [LARGE SCALE GENOMIC DNA]</scope>
    <source>
        <strain evidence="14">CECT 8010</strain>
    </source>
</reference>
<evidence type="ECO:0000256" key="9">
    <source>
        <dbReference type="ARBA" id="ARBA00023136"/>
    </source>
</evidence>
<dbReference type="InterPro" id="IPR037682">
    <property type="entry name" value="TonB_C"/>
</dbReference>
<proteinExistence type="inferred from homology"/>